<evidence type="ECO:0000313" key="11">
    <source>
        <dbReference type="Proteomes" id="UP000694871"/>
    </source>
</evidence>
<dbReference type="SMART" id="SM00449">
    <property type="entry name" value="SPRY"/>
    <property type="match status" value="1"/>
</dbReference>
<organism evidence="11 12">
    <name type="scientific">Gekko japonicus</name>
    <name type="common">Schlegel's Japanese gecko</name>
    <dbReference type="NCBI Taxonomy" id="146911"/>
    <lineage>
        <taxon>Eukaryota</taxon>
        <taxon>Metazoa</taxon>
        <taxon>Chordata</taxon>
        <taxon>Craniata</taxon>
        <taxon>Vertebrata</taxon>
        <taxon>Euteleostomi</taxon>
        <taxon>Lepidosauria</taxon>
        <taxon>Squamata</taxon>
        <taxon>Bifurcata</taxon>
        <taxon>Gekkota</taxon>
        <taxon>Gekkonidae</taxon>
        <taxon>Gekkoninae</taxon>
        <taxon>Gekko</taxon>
    </lineage>
</organism>
<accession>A0ABM1KJ88</accession>
<dbReference type="SUPFAM" id="SSF57850">
    <property type="entry name" value="RING/U-box"/>
    <property type="match status" value="1"/>
</dbReference>
<keyword evidence="4 7" id="KW-0863">Zinc-finger</keyword>
<comment type="function">
    <text evidence="6">Neurotoxin that produces dose-dependent hypolocomotion and hyperalgesia in mice. May directly act on the central nervous system, as it is 6500-fold more potent when administered intracerebroventricularly than intraperitoneal.</text>
</comment>
<proteinExistence type="inferred from homology"/>
<dbReference type="InterPro" id="IPR001870">
    <property type="entry name" value="B30.2/SPRY"/>
</dbReference>
<evidence type="ECO:0000256" key="5">
    <source>
        <dbReference type="ARBA" id="ARBA00022833"/>
    </source>
</evidence>
<dbReference type="Gene3D" id="2.60.120.920">
    <property type="match status" value="1"/>
</dbReference>
<dbReference type="InterPro" id="IPR043136">
    <property type="entry name" value="B30.2/SPRY_sf"/>
</dbReference>
<dbReference type="Pfam" id="PF00643">
    <property type="entry name" value="zf-B_box"/>
    <property type="match status" value="1"/>
</dbReference>
<keyword evidence="5" id="KW-0862">Zinc</keyword>
<evidence type="ECO:0000256" key="1">
    <source>
        <dbReference type="ARBA" id="ARBA00009651"/>
    </source>
</evidence>
<dbReference type="SMART" id="SM00589">
    <property type="entry name" value="PRY"/>
    <property type="match status" value="1"/>
</dbReference>
<dbReference type="RefSeq" id="XP_015273775.1">
    <property type="nucleotide sequence ID" value="XM_015418289.1"/>
</dbReference>
<dbReference type="Proteomes" id="UP000694871">
    <property type="component" value="Unplaced"/>
</dbReference>
<dbReference type="InterPro" id="IPR001841">
    <property type="entry name" value="Znf_RING"/>
</dbReference>
<dbReference type="SMART" id="SM00336">
    <property type="entry name" value="BBOX"/>
    <property type="match status" value="1"/>
</dbReference>
<dbReference type="PROSITE" id="PS50188">
    <property type="entry name" value="B302_SPRY"/>
    <property type="match status" value="1"/>
</dbReference>
<dbReference type="InterPro" id="IPR050143">
    <property type="entry name" value="TRIM/RBCC"/>
</dbReference>
<evidence type="ECO:0000256" key="7">
    <source>
        <dbReference type="PROSITE-ProRule" id="PRU00024"/>
    </source>
</evidence>
<feature type="domain" description="B30.2/SPRY" evidence="10">
    <location>
        <begin position="277"/>
        <end position="476"/>
    </location>
</feature>
<dbReference type="GeneID" id="107116388"/>
<keyword evidence="11" id="KW-1185">Reference proteome</keyword>
<dbReference type="InterPro" id="IPR003877">
    <property type="entry name" value="SPRY_dom"/>
</dbReference>
<evidence type="ECO:0000256" key="4">
    <source>
        <dbReference type="ARBA" id="ARBA00022771"/>
    </source>
</evidence>
<dbReference type="InterPro" id="IPR003879">
    <property type="entry name" value="Butyrophylin_SPRY"/>
</dbReference>
<dbReference type="InterPro" id="IPR013320">
    <property type="entry name" value="ConA-like_dom_sf"/>
</dbReference>
<evidence type="ECO:0000256" key="3">
    <source>
        <dbReference type="ARBA" id="ARBA00022723"/>
    </source>
</evidence>
<dbReference type="Gene3D" id="3.30.160.60">
    <property type="entry name" value="Classic Zinc Finger"/>
    <property type="match status" value="1"/>
</dbReference>
<dbReference type="PROSITE" id="PS50089">
    <property type="entry name" value="ZF_RING_2"/>
    <property type="match status" value="1"/>
</dbReference>
<feature type="domain" description="B box-type" evidence="9">
    <location>
        <begin position="96"/>
        <end position="137"/>
    </location>
</feature>
<dbReference type="SUPFAM" id="SSF57845">
    <property type="entry name" value="B-box zinc-binding domain"/>
    <property type="match status" value="1"/>
</dbReference>
<dbReference type="PROSITE" id="PS50119">
    <property type="entry name" value="ZF_BBOX"/>
    <property type="match status" value="1"/>
</dbReference>
<evidence type="ECO:0000259" key="8">
    <source>
        <dbReference type="PROSITE" id="PS50089"/>
    </source>
</evidence>
<dbReference type="PANTHER" id="PTHR24103">
    <property type="entry name" value="E3 UBIQUITIN-PROTEIN LIGASE TRIM"/>
    <property type="match status" value="1"/>
</dbReference>
<dbReference type="Pfam" id="PF13765">
    <property type="entry name" value="PRY"/>
    <property type="match status" value="1"/>
</dbReference>
<feature type="domain" description="RING-type" evidence="8">
    <location>
        <begin position="18"/>
        <end position="63"/>
    </location>
</feature>
<gene>
    <name evidence="12" type="primary">LOC107116388</name>
</gene>
<keyword evidence="2" id="KW-0528">Neurotoxin</keyword>
<evidence type="ECO:0000259" key="10">
    <source>
        <dbReference type="PROSITE" id="PS50188"/>
    </source>
</evidence>
<evidence type="ECO:0000313" key="12">
    <source>
        <dbReference type="RefSeq" id="XP_015273775.1"/>
    </source>
</evidence>
<dbReference type="SMART" id="SM00184">
    <property type="entry name" value="RING"/>
    <property type="match status" value="1"/>
</dbReference>
<dbReference type="Gene3D" id="3.30.40.10">
    <property type="entry name" value="Zinc/RING finger domain, C3HC4 (zinc finger)"/>
    <property type="match status" value="1"/>
</dbReference>
<dbReference type="InterPro" id="IPR013083">
    <property type="entry name" value="Znf_RING/FYVE/PHD"/>
</dbReference>
<keyword evidence="2" id="KW-0800">Toxin</keyword>
<dbReference type="InterPro" id="IPR006574">
    <property type="entry name" value="PRY"/>
</dbReference>
<dbReference type="InterPro" id="IPR017907">
    <property type="entry name" value="Znf_RING_CS"/>
</dbReference>
<dbReference type="CDD" id="cd19762">
    <property type="entry name" value="Bbox2_TRIM7-like"/>
    <property type="match status" value="1"/>
</dbReference>
<protein>
    <submittedName>
        <fullName evidence="12">E3 ubiquitin-protein ligase TRIM58-like</fullName>
    </submittedName>
</protein>
<dbReference type="SUPFAM" id="SSF49899">
    <property type="entry name" value="Concanavalin A-like lectins/glucanases"/>
    <property type="match status" value="1"/>
</dbReference>
<evidence type="ECO:0000259" key="9">
    <source>
        <dbReference type="PROSITE" id="PS50119"/>
    </source>
</evidence>
<dbReference type="InterPro" id="IPR000315">
    <property type="entry name" value="Znf_B-box"/>
</dbReference>
<keyword evidence="3" id="KW-0479">Metal-binding</keyword>
<dbReference type="PROSITE" id="PS00518">
    <property type="entry name" value="ZF_RING_1"/>
    <property type="match status" value="1"/>
</dbReference>
<name>A0ABM1KJ88_GEKJA</name>
<dbReference type="Pfam" id="PF15227">
    <property type="entry name" value="zf-C3HC4_4"/>
    <property type="match status" value="1"/>
</dbReference>
<dbReference type="PRINTS" id="PR01407">
    <property type="entry name" value="BUTYPHLNCDUF"/>
</dbReference>
<evidence type="ECO:0000256" key="6">
    <source>
        <dbReference type="ARBA" id="ARBA00034460"/>
    </source>
</evidence>
<dbReference type="Pfam" id="PF00622">
    <property type="entry name" value="SPRY"/>
    <property type="match status" value="1"/>
</dbReference>
<reference evidence="12" key="1">
    <citation type="submission" date="2025-08" db="UniProtKB">
        <authorList>
            <consortium name="RefSeq"/>
        </authorList>
    </citation>
    <scope>IDENTIFICATION</scope>
</reference>
<dbReference type="CDD" id="cd16598">
    <property type="entry name" value="RING-HC_TRIM26_C-IV"/>
    <property type="match status" value="1"/>
</dbReference>
<comment type="similarity">
    <text evidence="1">Belongs to the ohanin/vespryn family.</text>
</comment>
<sequence length="509" mass="57089">MASLRDDPVERLQDEVSCSICLEYLREPVTIDCGHNFCWACISNYCEQGAGSATGVALCPQCRAGFLLSSSRSNKQLANIVEGIERLALRPPGRSPGEALCERHGKKLRLFCQDDGEPICLVCDKSREHRSHTVLPIEEAAHDYKIKLQEAVGFLKKVLGEATKLQAQEEDKTAQWKEKVEQCRALIVSGYERRRQALDEEEQLLLRQLEEEEQATLKKLQMNWVFVLGQCAGLQDLISEMEHKRQQPAASLLKDVKNTLTRSEKVSLLEPLPVSMDLLDLYDVPGLMESLRRYRAPVTFDPETANPYLLLSEDLLSVQVGDRRQDVPKSLVRFETCTCLLGREQFTSGRYYWEVHVGSKTSWTLGVCRESVSRQGIFTPSPATGFWTVWLRNGDEYAALTSPLTELVLRARPSLIGIFLDYDAGEVSFYNADNGSHIFTFTDSFTGTLRPYFYPGVRAGGLNDAPLVIQPASCQTPDISYCPSKEAFSGHCEIHSSFIETGLLDALKD</sequence>
<evidence type="ECO:0000256" key="2">
    <source>
        <dbReference type="ARBA" id="ARBA00022699"/>
    </source>
</evidence>